<dbReference type="GeneID" id="8248155"/>
<dbReference type="OMA" id="WWHTARA"/>
<sequence>MADRDDEVDAFDAMMGIDADEFATLLDDAEDSSDGGQDADDAPKLHRGGVPVLDLPDVTPSEFRRRFLATRSPVVLRDVRRECAPAHLGCRHFRERYGDVVVPLDITDTNRRDVRLADFLDAVASTSGSGGDEGADDLRSRYLRNLQMHEHFPAEAAQLSLPRCFGENMLSDEGKVPRCPENWRRWFELFVCHPRCAGFPFLHKDTCHVHAASFQLEGRKRFTLFHPDDSPFLYPTGNTGCRSRIDPEAFGSGGTSSEILGRFPALASARRIVCDVGAGEILFVPADWWHTARAIGTCASVSVAASFVDAQGLEAFLDAYGEFEAMRSLVEHGAGVIT</sequence>
<dbReference type="GO" id="GO:0016706">
    <property type="term" value="F:2-oxoglutarate-dependent dioxygenase activity"/>
    <property type="evidence" value="ECO:0007669"/>
    <property type="project" value="TreeGrafter"/>
</dbReference>
<feature type="domain" description="JmjC" evidence="3">
    <location>
        <begin position="141"/>
        <end position="324"/>
    </location>
</feature>
<evidence type="ECO:0000256" key="2">
    <source>
        <dbReference type="SAM" id="MobiDB-lite"/>
    </source>
</evidence>
<dbReference type="GO" id="GO:0045905">
    <property type="term" value="P:positive regulation of translational termination"/>
    <property type="evidence" value="ECO:0007669"/>
    <property type="project" value="TreeGrafter"/>
</dbReference>
<evidence type="ECO:0000313" key="5">
    <source>
        <dbReference type="Proteomes" id="UP000002009"/>
    </source>
</evidence>
<evidence type="ECO:0000313" key="4">
    <source>
        <dbReference type="EMBL" id="ACO70291.1"/>
    </source>
</evidence>
<dbReference type="Proteomes" id="UP000002009">
    <property type="component" value="Chromosome 12"/>
</dbReference>
<evidence type="ECO:0000256" key="1">
    <source>
        <dbReference type="ARBA" id="ARBA00006801"/>
    </source>
</evidence>
<accession>C1FJ46</accession>
<dbReference type="SMART" id="SM00558">
    <property type="entry name" value="JmjC"/>
    <property type="match status" value="1"/>
</dbReference>
<gene>
    <name evidence="4" type="ORF">MICPUN_63119</name>
</gene>
<dbReference type="PANTHER" id="PTHR12480:SF6">
    <property type="entry name" value="2-OXOGLUTARATE AND IRON-DEPENDENT OXYGENASE JMJD4"/>
    <property type="match status" value="1"/>
</dbReference>
<dbReference type="GO" id="GO:0005634">
    <property type="term" value="C:nucleus"/>
    <property type="evidence" value="ECO:0007669"/>
    <property type="project" value="TreeGrafter"/>
</dbReference>
<protein>
    <recommendedName>
        <fullName evidence="3">JmjC domain-containing protein</fullName>
    </recommendedName>
</protein>
<comment type="similarity">
    <text evidence="1">Belongs to the JARID1 histone demethylase family.</text>
</comment>
<dbReference type="Gene3D" id="2.60.120.650">
    <property type="entry name" value="Cupin"/>
    <property type="match status" value="1"/>
</dbReference>
<dbReference type="InterPro" id="IPR050910">
    <property type="entry name" value="JMJD6_ArgDemeth/LysHydrox"/>
</dbReference>
<dbReference type="RefSeq" id="XP_002509033.1">
    <property type="nucleotide sequence ID" value="XM_002508987.1"/>
</dbReference>
<proteinExistence type="inferred from homology"/>
<dbReference type="InterPro" id="IPR041667">
    <property type="entry name" value="Cupin_8"/>
</dbReference>
<dbReference type="GO" id="GO:0005737">
    <property type="term" value="C:cytoplasm"/>
    <property type="evidence" value="ECO:0007669"/>
    <property type="project" value="TreeGrafter"/>
</dbReference>
<keyword evidence="5" id="KW-1185">Reference proteome</keyword>
<dbReference type="PANTHER" id="PTHR12480">
    <property type="entry name" value="ARGININE DEMETHYLASE AND LYSYL-HYDROXYLASE JMJD"/>
    <property type="match status" value="1"/>
</dbReference>
<dbReference type="OrthoDB" id="47172at2759"/>
<dbReference type="SUPFAM" id="SSF51197">
    <property type="entry name" value="Clavaminate synthase-like"/>
    <property type="match status" value="1"/>
</dbReference>
<dbReference type="eggNOG" id="KOG2132">
    <property type="taxonomic scope" value="Eukaryota"/>
</dbReference>
<feature type="compositionally biased region" description="Acidic residues" evidence="2">
    <location>
        <begin position="27"/>
        <end position="40"/>
    </location>
</feature>
<evidence type="ECO:0000259" key="3">
    <source>
        <dbReference type="PROSITE" id="PS51184"/>
    </source>
</evidence>
<dbReference type="PROSITE" id="PS51184">
    <property type="entry name" value="JMJC"/>
    <property type="match status" value="1"/>
</dbReference>
<organism evidence="4 5">
    <name type="scientific">Micromonas commoda (strain RCC299 / NOUM17 / CCMP2709)</name>
    <name type="common">Picoplanktonic green alga</name>
    <dbReference type="NCBI Taxonomy" id="296587"/>
    <lineage>
        <taxon>Eukaryota</taxon>
        <taxon>Viridiplantae</taxon>
        <taxon>Chlorophyta</taxon>
        <taxon>Mamiellophyceae</taxon>
        <taxon>Mamiellales</taxon>
        <taxon>Mamiellaceae</taxon>
        <taxon>Micromonas</taxon>
    </lineage>
</organism>
<name>C1FJ46_MICCC</name>
<dbReference type="Pfam" id="PF13621">
    <property type="entry name" value="Cupin_8"/>
    <property type="match status" value="1"/>
</dbReference>
<feature type="region of interest" description="Disordered" evidence="2">
    <location>
        <begin position="27"/>
        <end position="53"/>
    </location>
</feature>
<dbReference type="EMBL" id="CP001577">
    <property type="protein sequence ID" value="ACO70291.1"/>
    <property type="molecule type" value="Genomic_DNA"/>
</dbReference>
<reference evidence="4 5" key="1">
    <citation type="journal article" date="2009" name="Science">
        <title>Green evolution and dynamic adaptations revealed by genomes of the marine picoeukaryotes Micromonas.</title>
        <authorList>
            <person name="Worden A.Z."/>
            <person name="Lee J.H."/>
            <person name="Mock T."/>
            <person name="Rouze P."/>
            <person name="Simmons M.P."/>
            <person name="Aerts A.L."/>
            <person name="Allen A.E."/>
            <person name="Cuvelier M.L."/>
            <person name="Derelle E."/>
            <person name="Everett M.V."/>
            <person name="Foulon E."/>
            <person name="Grimwood J."/>
            <person name="Gundlach H."/>
            <person name="Henrissat B."/>
            <person name="Napoli C."/>
            <person name="McDonald S.M."/>
            <person name="Parker M.S."/>
            <person name="Rombauts S."/>
            <person name="Salamov A."/>
            <person name="Von Dassow P."/>
            <person name="Badger J.H."/>
            <person name="Coutinho P.M."/>
            <person name="Demir E."/>
            <person name="Dubchak I."/>
            <person name="Gentemann C."/>
            <person name="Eikrem W."/>
            <person name="Gready J.E."/>
            <person name="John U."/>
            <person name="Lanier W."/>
            <person name="Lindquist E.A."/>
            <person name="Lucas S."/>
            <person name="Mayer K.F."/>
            <person name="Moreau H."/>
            <person name="Not F."/>
            <person name="Otillar R."/>
            <person name="Panaud O."/>
            <person name="Pangilinan J."/>
            <person name="Paulsen I."/>
            <person name="Piegu B."/>
            <person name="Poliakov A."/>
            <person name="Robbens S."/>
            <person name="Schmutz J."/>
            <person name="Toulza E."/>
            <person name="Wyss T."/>
            <person name="Zelensky A."/>
            <person name="Zhou K."/>
            <person name="Armbrust E.V."/>
            <person name="Bhattacharya D."/>
            <person name="Goodenough U.W."/>
            <person name="Van de Peer Y."/>
            <person name="Grigoriev I.V."/>
        </authorList>
    </citation>
    <scope>NUCLEOTIDE SEQUENCE [LARGE SCALE GENOMIC DNA]</scope>
    <source>
        <strain evidence="5">RCC299 / NOUM17</strain>
    </source>
</reference>
<dbReference type="InParanoid" id="C1FJ46"/>
<dbReference type="GO" id="GO:0043565">
    <property type="term" value="F:sequence-specific DNA binding"/>
    <property type="evidence" value="ECO:0007669"/>
    <property type="project" value="TreeGrafter"/>
</dbReference>
<dbReference type="InterPro" id="IPR003347">
    <property type="entry name" value="JmjC_dom"/>
</dbReference>
<dbReference type="AlphaFoldDB" id="C1FJ46"/>
<dbReference type="KEGG" id="mis:MICPUN_63119"/>